<evidence type="ECO:0000256" key="4">
    <source>
        <dbReference type="ARBA" id="ARBA00023002"/>
    </source>
</evidence>
<comment type="function">
    <text evidence="5">Catalyzes the NADPH-dependent reduction of N-acetyl-5-glutamyl phosphate to yield N-acetyl-L-glutamate 5-semialdehyde.</text>
</comment>
<comment type="similarity">
    <text evidence="5">Belongs to the NAGSA dehydrogenase family. Type 1 subfamily.</text>
</comment>
<dbReference type="Proteomes" id="UP000076715">
    <property type="component" value="Unassembled WGS sequence"/>
</dbReference>
<dbReference type="AlphaFoldDB" id="A0A163BR08"/>
<keyword evidence="9" id="KW-1185">Reference proteome</keyword>
<organism evidence="8 9">
    <name type="scientific">Aquimarina aggregata</name>
    <dbReference type="NCBI Taxonomy" id="1642818"/>
    <lineage>
        <taxon>Bacteria</taxon>
        <taxon>Pseudomonadati</taxon>
        <taxon>Bacteroidota</taxon>
        <taxon>Flavobacteriia</taxon>
        <taxon>Flavobacteriales</taxon>
        <taxon>Flavobacteriaceae</taxon>
        <taxon>Aquimarina</taxon>
    </lineage>
</organism>
<evidence type="ECO:0000256" key="5">
    <source>
        <dbReference type="HAMAP-Rule" id="MF_00150"/>
    </source>
</evidence>
<evidence type="ECO:0000313" key="8">
    <source>
        <dbReference type="EMBL" id="KZS41662.1"/>
    </source>
</evidence>
<gene>
    <name evidence="5" type="primary">argC</name>
    <name evidence="8" type="ORF">AWE51_19885</name>
</gene>
<keyword evidence="2 5" id="KW-0028">Amino-acid biosynthesis</keyword>
<protein>
    <recommendedName>
        <fullName evidence="5">N-acetyl-gamma-glutamyl-phosphate reductase</fullName>
        <shortName evidence="5">AGPR</shortName>
        <ecNumber evidence="5">1.2.1.38</ecNumber>
    </recommendedName>
    <alternativeName>
        <fullName evidence="5">N-acetyl-glutamate semialdehyde dehydrogenase</fullName>
        <shortName evidence="5">NAGSA dehydrogenase</shortName>
    </alternativeName>
</protein>
<dbReference type="CDD" id="cd17895">
    <property type="entry name" value="AGPR_1_N"/>
    <property type="match status" value="1"/>
</dbReference>
<comment type="catalytic activity">
    <reaction evidence="5">
        <text>N-acetyl-L-glutamate 5-semialdehyde + phosphate + NADP(+) = N-acetyl-L-glutamyl 5-phosphate + NADPH + H(+)</text>
        <dbReference type="Rhea" id="RHEA:21588"/>
        <dbReference type="ChEBI" id="CHEBI:15378"/>
        <dbReference type="ChEBI" id="CHEBI:29123"/>
        <dbReference type="ChEBI" id="CHEBI:43474"/>
        <dbReference type="ChEBI" id="CHEBI:57783"/>
        <dbReference type="ChEBI" id="CHEBI:57936"/>
        <dbReference type="ChEBI" id="CHEBI:58349"/>
        <dbReference type="EC" id="1.2.1.38"/>
    </reaction>
</comment>
<dbReference type="InterPro" id="IPR050085">
    <property type="entry name" value="AGPR"/>
</dbReference>
<feature type="active site" evidence="5 6">
    <location>
        <position position="135"/>
    </location>
</feature>
<dbReference type="Gene3D" id="3.30.360.10">
    <property type="entry name" value="Dihydrodipicolinate Reductase, domain 2"/>
    <property type="match status" value="1"/>
</dbReference>
<dbReference type="InterPro" id="IPR058924">
    <property type="entry name" value="AGPR_dimerisation_dom"/>
</dbReference>
<dbReference type="GO" id="GO:0070401">
    <property type="term" value="F:NADP+ binding"/>
    <property type="evidence" value="ECO:0007669"/>
    <property type="project" value="InterPro"/>
</dbReference>
<dbReference type="PROSITE" id="PS01224">
    <property type="entry name" value="ARGC"/>
    <property type="match status" value="1"/>
</dbReference>
<comment type="subcellular location">
    <subcellularLocation>
        <location evidence="5">Cytoplasm</location>
    </subcellularLocation>
</comment>
<dbReference type="Pfam" id="PF01118">
    <property type="entry name" value="Semialdhyde_dh"/>
    <property type="match status" value="1"/>
</dbReference>
<dbReference type="InterPro" id="IPR000534">
    <property type="entry name" value="Semialdehyde_DH_NAD-bd"/>
</dbReference>
<keyword evidence="3 5" id="KW-0521">NADP</keyword>
<keyword evidence="5" id="KW-0963">Cytoplasm</keyword>
<evidence type="ECO:0000256" key="6">
    <source>
        <dbReference type="PROSITE-ProRule" id="PRU10010"/>
    </source>
</evidence>
<dbReference type="EMBL" id="LQRT01000003">
    <property type="protein sequence ID" value="KZS41662.1"/>
    <property type="molecule type" value="Genomic_DNA"/>
</dbReference>
<dbReference type="OrthoDB" id="9801289at2"/>
<dbReference type="STRING" id="1642818.AWE51_19885"/>
<dbReference type="SUPFAM" id="SSF55347">
    <property type="entry name" value="Glyceraldehyde-3-phosphate dehydrogenase-like, C-terminal domain"/>
    <property type="match status" value="1"/>
</dbReference>
<feature type="domain" description="Semialdehyde dehydrogenase NAD-binding" evidence="7">
    <location>
        <begin position="3"/>
        <end position="127"/>
    </location>
</feature>
<sequence>MIKVGIIGGSGYTAGELLRLLVNHSDVILDFVFSTTNAGVQISKQHRDLVGELDLEFTNQVNPNVDVVFLCLGHGRSRSFLEENSFSDTTKVIDLGNDFRLEEDQQYMNRDFVYGLPELQKDRIKNGKNIANPGCFATAIQLGLLPLASAKKIIDTVHVNATTGSTGAGVMPGSTTHFSWRDNNFSSYKVFSHQHLGEIEQSLQQLQTSFTTPIFFIPNRGNFSKGIYATIYTKYEGSEEEAKELYKTYYADAKFTVVSDEEVNLKQVVNTNKCILHITKKNGMLLITSVIDNLIKGASGQAIHNMNLMFGLEEKTGLELKASAF</sequence>
<dbReference type="GO" id="GO:0051287">
    <property type="term" value="F:NAD binding"/>
    <property type="evidence" value="ECO:0007669"/>
    <property type="project" value="InterPro"/>
</dbReference>
<dbReference type="PANTHER" id="PTHR32338">
    <property type="entry name" value="N-ACETYL-GAMMA-GLUTAMYL-PHOSPHATE REDUCTASE, CHLOROPLASTIC-RELATED-RELATED"/>
    <property type="match status" value="1"/>
</dbReference>
<dbReference type="InterPro" id="IPR000706">
    <property type="entry name" value="AGPR_type-1"/>
</dbReference>
<name>A0A163BR08_9FLAO</name>
<comment type="caution">
    <text evidence="8">The sequence shown here is derived from an EMBL/GenBank/DDBJ whole genome shotgun (WGS) entry which is preliminary data.</text>
</comment>
<comment type="pathway">
    <text evidence="5">Amino-acid biosynthesis; L-arginine biosynthesis; N(2)-acetyl-L-ornithine from L-glutamate: step 3/4.</text>
</comment>
<evidence type="ECO:0000256" key="3">
    <source>
        <dbReference type="ARBA" id="ARBA00022857"/>
    </source>
</evidence>
<keyword evidence="1 5" id="KW-0055">Arginine biosynthesis</keyword>
<dbReference type="InterPro" id="IPR023013">
    <property type="entry name" value="AGPR_AS"/>
</dbReference>
<dbReference type="NCBIfam" id="TIGR01850">
    <property type="entry name" value="argC"/>
    <property type="match status" value="1"/>
</dbReference>
<dbReference type="GO" id="GO:0005737">
    <property type="term" value="C:cytoplasm"/>
    <property type="evidence" value="ECO:0007669"/>
    <property type="project" value="UniProtKB-SubCell"/>
</dbReference>
<dbReference type="PANTHER" id="PTHR32338:SF10">
    <property type="entry name" value="N-ACETYL-GAMMA-GLUTAMYL-PHOSPHATE REDUCTASE, CHLOROPLASTIC-RELATED"/>
    <property type="match status" value="1"/>
</dbReference>
<evidence type="ECO:0000256" key="1">
    <source>
        <dbReference type="ARBA" id="ARBA00022571"/>
    </source>
</evidence>
<dbReference type="RefSeq" id="WP_066311162.1">
    <property type="nucleotide sequence ID" value="NZ_LQRT01000003.1"/>
</dbReference>
<evidence type="ECO:0000259" key="7">
    <source>
        <dbReference type="SMART" id="SM00859"/>
    </source>
</evidence>
<dbReference type="SUPFAM" id="SSF51735">
    <property type="entry name" value="NAD(P)-binding Rossmann-fold domains"/>
    <property type="match status" value="1"/>
</dbReference>
<dbReference type="SMART" id="SM00859">
    <property type="entry name" value="Semialdhyde_dh"/>
    <property type="match status" value="1"/>
</dbReference>
<accession>A0A163BR08</accession>
<dbReference type="Gene3D" id="3.40.50.720">
    <property type="entry name" value="NAD(P)-binding Rossmann-like Domain"/>
    <property type="match status" value="1"/>
</dbReference>
<reference evidence="8 9" key="1">
    <citation type="submission" date="2016-01" db="EMBL/GenBank/DDBJ databases">
        <title>The draft genome sequence of Aquimarina sp. RZW4-3-2.</title>
        <authorList>
            <person name="Wang Y."/>
        </authorList>
    </citation>
    <scope>NUCLEOTIDE SEQUENCE [LARGE SCALE GENOMIC DNA]</scope>
    <source>
        <strain evidence="8 9">RZW4-3-2</strain>
    </source>
</reference>
<evidence type="ECO:0000256" key="2">
    <source>
        <dbReference type="ARBA" id="ARBA00022605"/>
    </source>
</evidence>
<dbReference type="UniPathway" id="UPA00068">
    <property type="reaction ID" value="UER00108"/>
</dbReference>
<dbReference type="EC" id="1.2.1.38" evidence="5"/>
<dbReference type="GO" id="GO:0006526">
    <property type="term" value="P:L-arginine biosynthetic process"/>
    <property type="evidence" value="ECO:0007669"/>
    <property type="project" value="UniProtKB-UniRule"/>
</dbReference>
<dbReference type="HAMAP" id="MF_00150">
    <property type="entry name" value="ArgC_type1"/>
    <property type="match status" value="1"/>
</dbReference>
<dbReference type="Pfam" id="PF22698">
    <property type="entry name" value="Semialdhyde_dhC_1"/>
    <property type="match status" value="1"/>
</dbReference>
<keyword evidence="4 5" id="KW-0560">Oxidoreductase</keyword>
<dbReference type="CDD" id="cd23934">
    <property type="entry name" value="AGPR_1_C"/>
    <property type="match status" value="1"/>
</dbReference>
<proteinExistence type="inferred from homology"/>
<evidence type="ECO:0000313" key="9">
    <source>
        <dbReference type="Proteomes" id="UP000076715"/>
    </source>
</evidence>
<dbReference type="GO" id="GO:0003942">
    <property type="term" value="F:N-acetyl-gamma-glutamyl-phosphate reductase activity"/>
    <property type="evidence" value="ECO:0007669"/>
    <property type="project" value="UniProtKB-UniRule"/>
</dbReference>
<dbReference type="InterPro" id="IPR036291">
    <property type="entry name" value="NAD(P)-bd_dom_sf"/>
</dbReference>